<accession>A0ABS3LD87</accession>
<sequence length="321" mass="34974">MKQQLVVLDESFVEEHLDMKTCVDLMAQTLENVETGEDVQYLRTAIKMPNDNILGLMPGYSNAGYFGTKILSVYLQNSQEGYPSHQGQILIFEKEHGQLKGVVDATSVTQLRTGAVSAAASKVLANPDSASLALLGAGEQGESHLQALLTQFPLEQVTVWDKNFERAQEFARKENEKYPVSVTACQTSQEAVKDADIICTLTPAKTPIIEADWLKSGVHINAVGACTPDSRELAADIVKQARFFGDNEESVMHEAGDFLLPLADGLITKDHFLGTIGQVLQGEISGRLNKKDITVFEALGMAVEDLAVANYLCQVANNLEE</sequence>
<dbReference type="PIRSF" id="PIRSF001439">
    <property type="entry name" value="CryM"/>
    <property type="match status" value="1"/>
</dbReference>
<dbReference type="InterPro" id="IPR036291">
    <property type="entry name" value="NAD(P)-bd_dom_sf"/>
</dbReference>
<gene>
    <name evidence="1" type="ORF">JZO70_15650</name>
</gene>
<reference evidence="1 2" key="1">
    <citation type="submission" date="2021-03" db="EMBL/GenBank/DDBJ databases">
        <title>Enterococcal diversity collection.</title>
        <authorList>
            <person name="Gilmore M.S."/>
            <person name="Schwartzman J."/>
            <person name="Van Tyne D."/>
            <person name="Martin M."/>
            <person name="Earl A.M."/>
            <person name="Manson A.L."/>
            <person name="Straub T."/>
            <person name="Salamzade R."/>
            <person name="Saavedra J."/>
            <person name="Lebreton F."/>
            <person name="Prichula J."/>
            <person name="Schaufler K."/>
            <person name="Gaca A."/>
            <person name="Sgardioli B."/>
            <person name="Wagenaar J."/>
            <person name="Strong T."/>
        </authorList>
    </citation>
    <scope>NUCLEOTIDE SEQUENCE [LARGE SCALE GENOMIC DNA]</scope>
    <source>
        <strain evidence="1 2">669A</strain>
    </source>
</reference>
<organism evidence="1 2">
    <name type="scientific">Candidatus Enterococcus moelleringii</name>
    <dbReference type="NCBI Taxonomy" id="2815325"/>
    <lineage>
        <taxon>Bacteria</taxon>
        <taxon>Bacillati</taxon>
        <taxon>Bacillota</taxon>
        <taxon>Bacilli</taxon>
        <taxon>Lactobacillales</taxon>
        <taxon>Enterococcaceae</taxon>
        <taxon>Enterococcus</taxon>
    </lineage>
</organism>
<dbReference type="RefSeq" id="WP_207674603.1">
    <property type="nucleotide sequence ID" value="NZ_JAFREM010000025.1"/>
</dbReference>
<comment type="caution">
    <text evidence="1">The sequence shown here is derived from an EMBL/GenBank/DDBJ whole genome shotgun (WGS) entry which is preliminary data.</text>
</comment>
<dbReference type="SUPFAM" id="SSF51735">
    <property type="entry name" value="NAD(P)-binding Rossmann-fold domains"/>
    <property type="match status" value="1"/>
</dbReference>
<dbReference type="Gene3D" id="3.40.50.720">
    <property type="entry name" value="NAD(P)-binding Rossmann-like Domain"/>
    <property type="match status" value="1"/>
</dbReference>
<protein>
    <submittedName>
        <fullName evidence="1">Ornithine cyclodeaminase family protein</fullName>
    </submittedName>
</protein>
<dbReference type="InterPro" id="IPR023401">
    <property type="entry name" value="ODC_N"/>
</dbReference>
<keyword evidence="2" id="KW-1185">Reference proteome</keyword>
<dbReference type="PANTHER" id="PTHR13812">
    <property type="entry name" value="KETIMINE REDUCTASE MU-CRYSTALLIN"/>
    <property type="match status" value="1"/>
</dbReference>
<dbReference type="Proteomes" id="UP000664601">
    <property type="component" value="Unassembled WGS sequence"/>
</dbReference>
<proteinExistence type="predicted"/>
<dbReference type="PANTHER" id="PTHR13812:SF19">
    <property type="entry name" value="KETIMINE REDUCTASE MU-CRYSTALLIN"/>
    <property type="match status" value="1"/>
</dbReference>
<name>A0ABS3LD87_9ENTE</name>
<dbReference type="InterPro" id="IPR003462">
    <property type="entry name" value="ODC_Mu_crystall"/>
</dbReference>
<dbReference type="Pfam" id="PF02423">
    <property type="entry name" value="OCD_Mu_crystall"/>
    <property type="match status" value="1"/>
</dbReference>
<evidence type="ECO:0000313" key="2">
    <source>
        <dbReference type="Proteomes" id="UP000664601"/>
    </source>
</evidence>
<evidence type="ECO:0000313" key="1">
    <source>
        <dbReference type="EMBL" id="MBO1307610.1"/>
    </source>
</evidence>
<dbReference type="EMBL" id="JAFREM010000025">
    <property type="protein sequence ID" value="MBO1307610.1"/>
    <property type="molecule type" value="Genomic_DNA"/>
</dbReference>
<dbReference type="Gene3D" id="3.30.1780.10">
    <property type="entry name" value="ornithine cyclodeaminase, domain 1"/>
    <property type="match status" value="1"/>
</dbReference>